<evidence type="ECO:0000313" key="3">
    <source>
        <dbReference type="Proteomes" id="UP000307956"/>
    </source>
</evidence>
<dbReference type="Gene3D" id="3.40.250.10">
    <property type="entry name" value="Rhodanese-like domain"/>
    <property type="match status" value="1"/>
</dbReference>
<gene>
    <name evidence="2" type="ORF">E6O51_00725</name>
</gene>
<organism evidence="2 3">
    <name type="scientific">Pseudothauera rhizosphaerae</name>
    <dbReference type="NCBI Taxonomy" id="2565932"/>
    <lineage>
        <taxon>Bacteria</taxon>
        <taxon>Pseudomonadati</taxon>
        <taxon>Pseudomonadota</taxon>
        <taxon>Betaproteobacteria</taxon>
        <taxon>Rhodocyclales</taxon>
        <taxon>Zoogloeaceae</taxon>
        <taxon>Pseudothauera</taxon>
    </lineage>
</organism>
<evidence type="ECO:0000313" key="2">
    <source>
        <dbReference type="EMBL" id="THF65159.1"/>
    </source>
</evidence>
<dbReference type="Proteomes" id="UP000307956">
    <property type="component" value="Unassembled WGS sequence"/>
</dbReference>
<dbReference type="SUPFAM" id="SSF52821">
    <property type="entry name" value="Rhodanese/Cell cycle control phosphatase"/>
    <property type="match status" value="1"/>
</dbReference>
<reference evidence="2 3" key="1">
    <citation type="submission" date="2019-04" db="EMBL/GenBank/DDBJ databases">
        <title>Azoarcus rhizosphaerae sp. nov. isolated from rhizosphere of Ficus religiosa.</title>
        <authorList>
            <person name="Lin S.-Y."/>
            <person name="Hameed A."/>
            <person name="Hsu Y.-H."/>
            <person name="Young C.-C."/>
        </authorList>
    </citation>
    <scope>NUCLEOTIDE SEQUENCE [LARGE SCALE GENOMIC DNA]</scope>
    <source>
        <strain evidence="2 3">CC-YHH848</strain>
    </source>
</reference>
<dbReference type="InterPro" id="IPR052367">
    <property type="entry name" value="Thiosulfate_ST/Rhodanese-like"/>
</dbReference>
<dbReference type="Pfam" id="PF00581">
    <property type="entry name" value="Rhodanese"/>
    <property type="match status" value="1"/>
</dbReference>
<dbReference type="PANTHER" id="PTHR45431">
    <property type="entry name" value="RHODANESE-LIKE DOMAIN-CONTAINING PROTEIN 15, CHLOROPLASTIC"/>
    <property type="match status" value="1"/>
</dbReference>
<sequence length="168" mass="17675">MPIAAAPLAAPSRIPAAAHGAGPVAELNPVLEGARHAATVSGLGYAGNVTPAEALALHQSGGALLIDVRTAEELKVVGRVEGARHLPWLIGERMERNVYFLDQLADLAARDEPVLLLCRSGKRSVAAARAATEAGYSLVFNVLEGFEGDRAIERANGWQQRGLPWVQG</sequence>
<dbReference type="InterPro" id="IPR001763">
    <property type="entry name" value="Rhodanese-like_dom"/>
</dbReference>
<evidence type="ECO:0000259" key="1">
    <source>
        <dbReference type="PROSITE" id="PS50206"/>
    </source>
</evidence>
<dbReference type="SMART" id="SM00450">
    <property type="entry name" value="RHOD"/>
    <property type="match status" value="1"/>
</dbReference>
<dbReference type="AlphaFoldDB" id="A0A4S4AZG9"/>
<comment type="caution">
    <text evidence="2">The sequence shown here is derived from an EMBL/GenBank/DDBJ whole genome shotgun (WGS) entry which is preliminary data.</text>
</comment>
<dbReference type="EMBL" id="SSOD01000001">
    <property type="protein sequence ID" value="THF65159.1"/>
    <property type="molecule type" value="Genomic_DNA"/>
</dbReference>
<feature type="domain" description="Rhodanese" evidence="1">
    <location>
        <begin position="59"/>
        <end position="158"/>
    </location>
</feature>
<accession>A0A4S4AZG9</accession>
<dbReference type="PROSITE" id="PS50206">
    <property type="entry name" value="RHODANESE_3"/>
    <property type="match status" value="1"/>
</dbReference>
<keyword evidence="3" id="KW-1185">Reference proteome</keyword>
<proteinExistence type="predicted"/>
<dbReference type="OrthoDB" id="9789585at2"/>
<dbReference type="RefSeq" id="WP_136383052.1">
    <property type="nucleotide sequence ID" value="NZ_SSOD01000001.1"/>
</dbReference>
<name>A0A4S4AZG9_9RHOO</name>
<protein>
    <submittedName>
        <fullName evidence="2">Rhodanese-like domain-containing protein</fullName>
    </submittedName>
</protein>
<dbReference type="InterPro" id="IPR036873">
    <property type="entry name" value="Rhodanese-like_dom_sf"/>
</dbReference>
<dbReference type="PANTHER" id="PTHR45431:SF3">
    <property type="entry name" value="RHODANESE-LIKE DOMAIN-CONTAINING PROTEIN 15, CHLOROPLASTIC"/>
    <property type="match status" value="1"/>
</dbReference>